<dbReference type="Pfam" id="PF04286">
    <property type="entry name" value="DUF445"/>
    <property type="match status" value="1"/>
</dbReference>
<dbReference type="OrthoDB" id="9787430at2"/>
<dbReference type="PANTHER" id="PTHR35791">
    <property type="entry name" value="UPF0754 MEMBRANE PROTEIN YHEB"/>
    <property type="match status" value="1"/>
</dbReference>
<keyword evidence="5 6" id="KW-0472">Membrane</keyword>
<accession>A0A2P2DVP0</accession>
<evidence type="ECO:0000256" key="3">
    <source>
        <dbReference type="ARBA" id="ARBA00022692"/>
    </source>
</evidence>
<sequence>MTPFFSSNIFFYSLLYAYIGCVTNWLAVQMMFYPLHFRGFFSVIGWQGVIPKKSQTMASHLWKIIQNSIAKDSKWELKIHEVQAEETLREPLSNLACEQIFLHLERNFPKQTSAMSTGIRMEIKQRIVMETENWINKYMLQLRTLDERALNLQNMMVSQLTGDHVQKLNQIFQTVGRTEFRFIILCGALLGGLLGFVLSLQGKEMIPIWAFVIFGSLVGYITNWLAIQMIFRPIQKVKLLGNIHWQGLFLRRRFQVADDFSQFFSEEIFSPEHLFDFIFLHSPTNEFLKECSATIQFQIQKLQRILHPNFDDMTEAPKEISWGIAVQILEEIQKRKPSLLPCFDFQKDLRLRLKEYLNALPNQQFETILRSIFKEDESSLVWTGAVLGACFGLLPIIYIC</sequence>
<dbReference type="AlphaFoldDB" id="A0A2P2DVP0"/>
<dbReference type="InterPro" id="IPR007383">
    <property type="entry name" value="DUF445"/>
</dbReference>
<dbReference type="Proteomes" id="UP000245133">
    <property type="component" value="Unassembled WGS sequence"/>
</dbReference>
<comment type="subcellular location">
    <subcellularLocation>
        <location evidence="1">Endomembrane system</location>
    </subcellularLocation>
</comment>
<evidence type="ECO:0000256" key="4">
    <source>
        <dbReference type="ARBA" id="ARBA00022989"/>
    </source>
</evidence>
<keyword evidence="3 6" id="KW-0812">Transmembrane</keyword>
<feature type="transmembrane region" description="Helical" evidence="6">
    <location>
        <begin position="380"/>
        <end position="399"/>
    </location>
</feature>
<reference evidence="7 8" key="1">
    <citation type="submission" date="2018-02" db="EMBL/GenBank/DDBJ databases">
        <title>Novel Leptospira species isolated from soil and water in Japan.</title>
        <authorList>
            <person name="Nakao R."/>
            <person name="Masuzawa T."/>
        </authorList>
    </citation>
    <scope>NUCLEOTIDE SEQUENCE [LARGE SCALE GENOMIC DNA]</scope>
    <source>
        <strain evidence="7 8">YH101</strain>
    </source>
</reference>
<dbReference type="GO" id="GO:0012505">
    <property type="term" value="C:endomembrane system"/>
    <property type="evidence" value="ECO:0007669"/>
    <property type="project" value="UniProtKB-SubCell"/>
</dbReference>
<protein>
    <recommendedName>
        <fullName evidence="9">PF04286 domain protein</fullName>
    </recommendedName>
</protein>
<evidence type="ECO:0000256" key="2">
    <source>
        <dbReference type="ARBA" id="ARBA00008053"/>
    </source>
</evidence>
<comment type="similarity">
    <text evidence="2">Belongs to the UPF0754 family.</text>
</comment>
<evidence type="ECO:0000313" key="8">
    <source>
        <dbReference type="Proteomes" id="UP000245133"/>
    </source>
</evidence>
<proteinExistence type="inferred from homology"/>
<keyword evidence="8" id="KW-1185">Reference proteome</keyword>
<keyword evidence="4 6" id="KW-1133">Transmembrane helix</keyword>
<evidence type="ECO:0000256" key="6">
    <source>
        <dbReference type="SAM" id="Phobius"/>
    </source>
</evidence>
<gene>
    <name evidence="7" type="ORF">LPTSP4_02010</name>
</gene>
<feature type="transmembrane region" description="Helical" evidence="6">
    <location>
        <begin position="182"/>
        <end position="200"/>
    </location>
</feature>
<evidence type="ECO:0000256" key="5">
    <source>
        <dbReference type="ARBA" id="ARBA00023136"/>
    </source>
</evidence>
<comment type="caution">
    <text evidence="7">The sequence shown here is derived from an EMBL/GenBank/DDBJ whole genome shotgun (WGS) entry which is preliminary data.</text>
</comment>
<organism evidence="7 8">
    <name type="scientific">Leptospira ryugenii</name>
    <dbReference type="NCBI Taxonomy" id="1917863"/>
    <lineage>
        <taxon>Bacteria</taxon>
        <taxon>Pseudomonadati</taxon>
        <taxon>Spirochaetota</taxon>
        <taxon>Spirochaetia</taxon>
        <taxon>Leptospirales</taxon>
        <taxon>Leptospiraceae</taxon>
        <taxon>Leptospira</taxon>
    </lineage>
</organism>
<name>A0A2P2DVP0_9LEPT</name>
<dbReference type="RefSeq" id="WP_108972804.1">
    <property type="nucleotide sequence ID" value="NZ_BFBB01000002.1"/>
</dbReference>
<evidence type="ECO:0000256" key="1">
    <source>
        <dbReference type="ARBA" id="ARBA00004308"/>
    </source>
</evidence>
<dbReference type="EMBL" id="BFBB01000002">
    <property type="protein sequence ID" value="GBF48701.1"/>
    <property type="molecule type" value="Genomic_DNA"/>
</dbReference>
<dbReference type="PANTHER" id="PTHR35791:SF1">
    <property type="entry name" value="UPF0754 MEMBRANE PROTEIN YHEB"/>
    <property type="match status" value="1"/>
</dbReference>
<evidence type="ECO:0000313" key="7">
    <source>
        <dbReference type="EMBL" id="GBF48701.1"/>
    </source>
</evidence>
<feature type="transmembrane region" description="Helical" evidence="6">
    <location>
        <begin position="206"/>
        <end position="226"/>
    </location>
</feature>
<evidence type="ECO:0008006" key="9">
    <source>
        <dbReference type="Google" id="ProtNLM"/>
    </source>
</evidence>
<feature type="transmembrane region" description="Helical" evidence="6">
    <location>
        <begin position="6"/>
        <end position="28"/>
    </location>
</feature>